<name>A0A6A3NDN0_9STRA</name>
<dbReference type="OrthoDB" id="127969at2759"/>
<evidence type="ECO:0000313" key="1">
    <source>
        <dbReference type="EMBL" id="KAE9041505.1"/>
    </source>
</evidence>
<organism evidence="1 2">
    <name type="scientific">Phytophthora rubi</name>
    <dbReference type="NCBI Taxonomy" id="129364"/>
    <lineage>
        <taxon>Eukaryota</taxon>
        <taxon>Sar</taxon>
        <taxon>Stramenopiles</taxon>
        <taxon>Oomycota</taxon>
        <taxon>Peronosporomycetes</taxon>
        <taxon>Peronosporales</taxon>
        <taxon>Peronosporaceae</taxon>
        <taxon>Phytophthora</taxon>
    </lineage>
</organism>
<dbReference type="AlphaFoldDB" id="A0A6A3NDN0"/>
<sequence>MQCSATMSSSASNRFRVLELQDALTAHEKRIDELQGVHLERLSVEDLKSLIQLHQASIAPVCCQPPELTIRIHFTARNRADRRRPRVEASSAAPSYRRRLTLMKTRQLPHVAETEVNRTYGRMLATGKLPAVRWMDTGHESALAPEDKRAESWRCHPASVFTHACRLLTGVRSSIELRSFLRV</sequence>
<accession>A0A6A3NDN0</accession>
<proteinExistence type="predicted"/>
<reference evidence="1 2" key="1">
    <citation type="submission" date="2018-09" db="EMBL/GenBank/DDBJ databases">
        <title>Genomic investigation of the strawberry pathogen Phytophthora fragariae indicates pathogenicity is determined by transcriptional variation in three key races.</title>
        <authorList>
            <person name="Adams T.M."/>
            <person name="Armitage A.D."/>
            <person name="Sobczyk M.K."/>
            <person name="Bates H.J."/>
            <person name="Dunwell J.M."/>
            <person name="Nellist C.F."/>
            <person name="Harrison R.J."/>
        </authorList>
    </citation>
    <scope>NUCLEOTIDE SEQUENCE [LARGE SCALE GENOMIC DNA]</scope>
    <source>
        <strain evidence="1 2">SCRP324</strain>
    </source>
</reference>
<evidence type="ECO:0000313" key="2">
    <source>
        <dbReference type="Proteomes" id="UP000435112"/>
    </source>
</evidence>
<comment type="caution">
    <text evidence="1">The sequence shown here is derived from an EMBL/GenBank/DDBJ whole genome shotgun (WGS) entry which is preliminary data.</text>
</comment>
<dbReference type="EMBL" id="QXFU01000171">
    <property type="protein sequence ID" value="KAE9041505.1"/>
    <property type="molecule type" value="Genomic_DNA"/>
</dbReference>
<protein>
    <submittedName>
        <fullName evidence="1">Uncharacterized protein</fullName>
    </submittedName>
</protein>
<dbReference type="Proteomes" id="UP000435112">
    <property type="component" value="Unassembled WGS sequence"/>
</dbReference>
<gene>
    <name evidence="1" type="ORF">PR002_g4421</name>
</gene>